<dbReference type="STRING" id="1298598.JCM21714_3862"/>
<proteinExistence type="predicted"/>
<dbReference type="Proteomes" id="UP000019102">
    <property type="component" value="Unassembled WGS sequence"/>
</dbReference>
<evidence type="ECO:0000313" key="2">
    <source>
        <dbReference type="Proteomes" id="UP000019102"/>
    </source>
</evidence>
<comment type="caution">
    <text evidence="1">The sequence shown here is derived from an EMBL/GenBank/DDBJ whole genome shotgun (WGS) entry which is preliminary data.</text>
</comment>
<accession>W4VNB1</accession>
<sequence>MYLKKTKQKSGRIYLSIVDTYRDKEKGYARTVTVEKVGYLDELEKDYDDPMAHFKERVEQLKEKKAEKVAPITLSFNQDDTLSVGQSNRKNFGYMILSQIYHELQIDKVLTSKQRPSKIDYNVNDIMKLLVFSRSLYPGSKKKTFENKEKFFDRHDYSLDDVYRSLSFFYKHSSLLQTKINDRIKSVYNRKTDLVYYDVTNYYFETDIHDELRKKGGVSKEHRPNPIVQMGGLFMDTKGIPITFKLFSGNTNDCLTFRPGFGRYIKSII</sequence>
<organism evidence="1 2">
    <name type="scientific">Gracilibacillus boraciitolerans JCM 21714</name>
    <dbReference type="NCBI Taxonomy" id="1298598"/>
    <lineage>
        <taxon>Bacteria</taxon>
        <taxon>Bacillati</taxon>
        <taxon>Bacillota</taxon>
        <taxon>Bacilli</taxon>
        <taxon>Bacillales</taxon>
        <taxon>Bacillaceae</taxon>
        <taxon>Gracilibacillus</taxon>
    </lineage>
</organism>
<name>W4VNB1_9BACI</name>
<keyword evidence="2" id="KW-1185">Reference proteome</keyword>
<evidence type="ECO:0000313" key="1">
    <source>
        <dbReference type="EMBL" id="GAE94682.1"/>
    </source>
</evidence>
<dbReference type="EMBL" id="BAVS01000029">
    <property type="protein sequence ID" value="GAE94682.1"/>
    <property type="molecule type" value="Genomic_DNA"/>
</dbReference>
<protein>
    <submittedName>
        <fullName evidence="1">Mobile element protein</fullName>
    </submittedName>
</protein>
<dbReference type="AlphaFoldDB" id="W4VNB1"/>
<gene>
    <name evidence="1" type="ORF">JCM21714_3862</name>
</gene>
<dbReference type="eggNOG" id="COG5421">
    <property type="taxonomic scope" value="Bacteria"/>
</dbReference>
<reference evidence="1 2" key="1">
    <citation type="journal article" date="2014" name="Genome Announc.">
        <title>Draft Genome Sequence of the Boron-Tolerant and Moderately Halotolerant Bacterium Gracilibacillus boraciitolerans JCM 21714T.</title>
        <authorList>
            <person name="Ahmed I."/>
            <person name="Oshima K."/>
            <person name="Suda W."/>
            <person name="Kitamura K."/>
            <person name="Iida T."/>
            <person name="Ohmori Y."/>
            <person name="Fujiwara T."/>
            <person name="Hattori M."/>
            <person name="Ohkuma M."/>
        </authorList>
    </citation>
    <scope>NUCLEOTIDE SEQUENCE [LARGE SCALE GENOMIC DNA]</scope>
    <source>
        <strain evidence="1 2">JCM 21714</strain>
    </source>
</reference>